<dbReference type="HOGENOM" id="CLU_047671_0_0_9"/>
<dbReference type="InterPro" id="IPR016187">
    <property type="entry name" value="CTDL_fold"/>
</dbReference>
<dbReference type="KEGG" id="med:MELS_1115"/>
<dbReference type="eggNOG" id="COG1262">
    <property type="taxonomic scope" value="Bacteria"/>
</dbReference>
<organism evidence="1 2">
    <name type="scientific">Megasphaera elsdenii DSM 20460</name>
    <dbReference type="NCBI Taxonomy" id="1064535"/>
    <lineage>
        <taxon>Bacteria</taxon>
        <taxon>Bacillati</taxon>
        <taxon>Bacillota</taxon>
        <taxon>Negativicutes</taxon>
        <taxon>Veillonellales</taxon>
        <taxon>Veillonellaceae</taxon>
        <taxon>Megasphaera</taxon>
    </lineage>
</organism>
<dbReference type="SUPFAM" id="SSF56436">
    <property type="entry name" value="C-type lectin-like"/>
    <property type="match status" value="1"/>
</dbReference>
<evidence type="ECO:0000313" key="2">
    <source>
        <dbReference type="Proteomes" id="UP000010111"/>
    </source>
</evidence>
<dbReference type="GeneID" id="97492075"/>
<dbReference type="Gene3D" id="3.90.1580.10">
    <property type="entry name" value="paralog of FGE (formylglycine-generating enzyme)"/>
    <property type="match status" value="1"/>
</dbReference>
<reference evidence="1 2" key="1">
    <citation type="journal article" date="2011" name="J. Bacteriol.">
        <title>Genome Sequence of the Ruminal Bacterium Megasphaera elsdenii.</title>
        <authorList>
            <person name="Marx H."/>
            <person name="Graf A.B."/>
            <person name="Tatto N."/>
            <person name="Thallinger G.G."/>
            <person name="Mattanovich D."/>
            <person name="Sauer M."/>
        </authorList>
    </citation>
    <scope>NUCLEOTIDE SEQUENCE [LARGE SCALE GENOMIC DNA]</scope>
    <source>
        <strain evidence="1 2">DSM 20460</strain>
    </source>
</reference>
<keyword evidence="2" id="KW-1185">Reference proteome</keyword>
<dbReference type="RefSeq" id="WP_014016071.1">
    <property type="nucleotide sequence ID" value="NC_015873.1"/>
</dbReference>
<protein>
    <submittedName>
        <fullName evidence="1">Uncharacterized protein</fullName>
    </submittedName>
</protein>
<dbReference type="Proteomes" id="UP000010111">
    <property type="component" value="Chromosome"/>
</dbReference>
<gene>
    <name evidence="1" type="ORF">MELS_1115</name>
</gene>
<sequence length="356" mass="38931">MESFIIDKDRKAIEHASGGKNTLVYDNAGNPSVMVVVPKFNLEDVDPSGTLGTGTHPAFIVHGKEVPEIMISKYQNIVVSGRAYSLAHEDPANWINFDASKAACEAKGRGWHLMSRLEWAAIEQWCHKNGFMPRGNTNYGKAHDAAHEHGVIGRDSRTLTGSGPQSWNHDNTPYGISDLCGNVWEWNDGYKTVDGKLYAVGEDGVVMNNFDNQNAYKNLTGFVDLGACYNSTVAGDANKENHNIGKYNIAATVTNKQYTGGSTEEYYAENGSKITEVAAASGFTIPKSVYQLGIALPSTWTDVDDYSWVRNYGERLPIAGGDWLNGSDAGVFALYVSRHRSFAYGDIGFRSAYIAI</sequence>
<dbReference type="STRING" id="1064535.MELS_1115"/>
<accession>G0VPF9</accession>
<name>G0VPF9_MEGEL</name>
<dbReference type="EMBL" id="HE576794">
    <property type="protein sequence ID" value="CCC73337.1"/>
    <property type="molecule type" value="Genomic_DNA"/>
</dbReference>
<dbReference type="AlphaFoldDB" id="G0VPF9"/>
<dbReference type="InterPro" id="IPR042095">
    <property type="entry name" value="SUMF_sf"/>
</dbReference>
<proteinExistence type="predicted"/>
<evidence type="ECO:0000313" key="1">
    <source>
        <dbReference type="EMBL" id="CCC73337.1"/>
    </source>
</evidence>